<dbReference type="eggNOG" id="ENOG502SH1N">
    <property type="taxonomic scope" value="Eukaryota"/>
</dbReference>
<dbReference type="KEGG" id="scm:SCHCO_02486801"/>
<feature type="compositionally biased region" description="Low complexity" evidence="2">
    <location>
        <begin position="1460"/>
        <end position="1469"/>
    </location>
</feature>
<dbReference type="EMBL" id="GL377302">
    <property type="protein sequence ID" value="EFJ03931.1"/>
    <property type="molecule type" value="Genomic_DNA"/>
</dbReference>
<dbReference type="Proteomes" id="UP000007431">
    <property type="component" value="Unassembled WGS sequence"/>
</dbReference>
<sequence length="1514" mass="170345">MSGKEICHCSLRCGGPNGPGRAYTRRVVNRHRKREQEHQARLLLASTSLYNEQLLRVPHAGSTHKRRADSASESTRKRARTDISGDKVPGTDDDANAPGGDPGEDDGDPLETEENEEDEVEGGARTAPAEDSEDSASRVDVPQEGPPPLQGREPSSPPRDSAVERDSPVATESLELEDEDDTRAGAEREDSRDIDPPDELLDADTPAPRFNPVLDDLKISQNFIELLQHATLDSDVEPLPEDVIQQLRNPPLHTLTVDDPDQRYSLDLFFALTDASVDAYNDSRAAYLRRHPEGNILSFYEVKKLVRELSGIIEVKRDMCDNSCIGYTGPYRDLEFCPYCGERRYELTPASGKGSRTKRPRKQFTTILLGPQLQAQRRGPETSRLMQYRERCTAAVLDELNANNGVKVSPFSDYIDGAEYLEAVQDGRITPDDSVVVLSMDGAMLYRNKASDCWIYIWLLMNLDVDVRYKKRFVCIGGTIPGPNKIRNADSFLFMGLYHLAAIQKEGLVVWDAATGRVFRDHPFLYLATADGPAMAYLNGFVGHHGRIHCRFYCPIIGRHKIGGPHYYPARLRPHHYRVPGCDHPDVDIRELLNEHTTERATARYLRNLETVVNSPNMTRYERNRLETGIVKPSIFSGLPPKHNLGVPAMFGGDVMHLATLNIPDLYISLWRATIECDTRTDNKATWPFAIFQSPAKWKAHGQMVADAIPYTPGSFDRPSRNIAEKLTSGYKSWEFLLYFYGHCPCLLFGDLPEAYYVQFCKLVRATRVDMEVKISVELLRESDELTCEQSDEYENLYVQRRADRLHFVRASVHAPSHMPRETQRLGPSMLYSQYTMERTIGNLGEEIKQHSNPYANLSERAIRRCQINAIKALLPDIEPAQPSFPRRAHILHEGKYALLPRRDRLARPVTRAEALALQRFLEAQGDRTPVGDALKVRRWARLRLPNGQTARSRWKEEAMDPKHVRMSRNVKFMASEGQRFAEVHYYVLIPVHDQRYPLFFQDETARDRYYLVERPGLGILEKIGYHVRVSQMGAYSRVAFGQELTCTQDVRKSFPSLGYAHVQCILFRLHRRSDGPDFPSTDRWDHTMSRPSLPSPAPLHMGNMQLELAMQPSSSLLSQGLHSSISTSGYDVRMLLQRIKELEAQQALLTQRVHELQGELTGSKAAYNALLERLPSEGSPIIPGENTSRVRSGPLSTLAEAALRAVHNPPRIITLNRKDYRRIHFWYWSEFSARMKGQLDVTPLGPEEEEEESPGAYRFLEDEAGHCVEERKLITMREVLYSLWHTLLQVPGLLPEKWGKASFEVKMYVWATMEEAFVELRFCDGHWKAQRLATLNYPWWYRKHVRRANARSTSDESSCKLEGGGGHVRKSEGKRSAADAALESEQVTKKPKNKFKSIFPSCSSKKTSARSPLSTVTSAVTSTSTAASDATASSQLSTTTIITDTNSPPSPAAPSILHGASGSSSSAATPEATVVESTGEQVQQHATGASSDRAQEASPDASGHIESVYPVRE</sequence>
<feature type="region of interest" description="Disordered" evidence="2">
    <location>
        <begin position="1353"/>
        <end position="1390"/>
    </location>
</feature>
<feature type="region of interest" description="Disordered" evidence="2">
    <location>
        <begin position="1442"/>
        <end position="1514"/>
    </location>
</feature>
<evidence type="ECO:0000313" key="4">
    <source>
        <dbReference type="Proteomes" id="UP000007431"/>
    </source>
</evidence>
<feature type="region of interest" description="Disordered" evidence="2">
    <location>
        <begin position="55"/>
        <end position="208"/>
    </location>
</feature>
<dbReference type="GeneID" id="9585131"/>
<keyword evidence="1" id="KW-0175">Coiled coil</keyword>
<dbReference type="HOGENOM" id="CLU_248054_0_0_1"/>
<evidence type="ECO:0000256" key="1">
    <source>
        <dbReference type="SAM" id="Coils"/>
    </source>
</evidence>
<feature type="compositionally biased region" description="Basic and acidic residues" evidence="2">
    <location>
        <begin position="68"/>
        <end position="85"/>
    </location>
</feature>
<organism evidence="4">
    <name type="scientific">Schizophyllum commune (strain H4-8 / FGSC 9210)</name>
    <name type="common">Split gill fungus</name>
    <dbReference type="NCBI Taxonomy" id="578458"/>
    <lineage>
        <taxon>Eukaryota</taxon>
        <taxon>Fungi</taxon>
        <taxon>Dikarya</taxon>
        <taxon>Basidiomycota</taxon>
        <taxon>Agaricomycotina</taxon>
        <taxon>Agaricomycetes</taxon>
        <taxon>Agaricomycetidae</taxon>
        <taxon>Agaricales</taxon>
        <taxon>Schizophyllaceae</taxon>
        <taxon>Schizophyllum</taxon>
    </lineage>
</organism>
<evidence type="ECO:0000256" key="2">
    <source>
        <dbReference type="SAM" id="MobiDB-lite"/>
    </source>
</evidence>
<evidence type="ECO:0000313" key="3">
    <source>
        <dbReference type="EMBL" id="EFJ03931.1"/>
    </source>
</evidence>
<dbReference type="InParanoid" id="D8PSE6"/>
<protein>
    <submittedName>
        <fullName evidence="3">Uncharacterized protein</fullName>
    </submittedName>
</protein>
<name>D8PSE6_SCHCM</name>
<keyword evidence="4" id="KW-1185">Reference proteome</keyword>
<dbReference type="RefSeq" id="XP_003038833.1">
    <property type="nucleotide sequence ID" value="XM_003038787.1"/>
</dbReference>
<dbReference type="VEuPathDB" id="FungiDB:SCHCODRAFT_02486801"/>
<feature type="compositionally biased region" description="Basic and acidic residues" evidence="2">
    <location>
        <begin position="182"/>
        <end position="195"/>
    </location>
</feature>
<feature type="compositionally biased region" description="Polar residues" evidence="2">
    <location>
        <begin position="1476"/>
        <end position="1493"/>
    </location>
</feature>
<proteinExistence type="predicted"/>
<dbReference type="OrthoDB" id="3261594at2759"/>
<feature type="coiled-coil region" evidence="1">
    <location>
        <begin position="1133"/>
        <end position="1160"/>
    </location>
</feature>
<reference evidence="3 4" key="1">
    <citation type="journal article" date="2010" name="Nat. Biotechnol.">
        <title>Genome sequence of the model mushroom Schizophyllum commune.</title>
        <authorList>
            <person name="Ohm R.A."/>
            <person name="de Jong J.F."/>
            <person name="Lugones L.G."/>
            <person name="Aerts A."/>
            <person name="Kothe E."/>
            <person name="Stajich J.E."/>
            <person name="de Vries R.P."/>
            <person name="Record E."/>
            <person name="Levasseur A."/>
            <person name="Baker S.E."/>
            <person name="Bartholomew K.A."/>
            <person name="Coutinho P.M."/>
            <person name="Erdmann S."/>
            <person name="Fowler T.J."/>
            <person name="Gathman A.C."/>
            <person name="Lombard V."/>
            <person name="Henrissat B."/>
            <person name="Knabe N."/>
            <person name="Kuees U."/>
            <person name="Lilly W.W."/>
            <person name="Lindquist E."/>
            <person name="Lucas S."/>
            <person name="Magnuson J.K."/>
            <person name="Piumi F."/>
            <person name="Raudaskoski M."/>
            <person name="Salamov A."/>
            <person name="Schmutz J."/>
            <person name="Schwarze F.W.M.R."/>
            <person name="vanKuyk P.A."/>
            <person name="Horton J.S."/>
            <person name="Grigoriev I.V."/>
            <person name="Woesten H.A.B."/>
        </authorList>
    </citation>
    <scope>NUCLEOTIDE SEQUENCE [LARGE SCALE GENOMIC DNA]</scope>
    <source>
        <strain evidence="4">H4-8 / FGSC 9210</strain>
    </source>
</reference>
<feature type="compositionally biased region" description="Acidic residues" evidence="2">
    <location>
        <begin position="102"/>
        <end position="121"/>
    </location>
</feature>
<gene>
    <name evidence="3" type="ORF">SCHCODRAFT_231703</name>
</gene>
<accession>D8PSE6</accession>